<evidence type="ECO:0000259" key="1">
    <source>
        <dbReference type="Pfam" id="PF07735"/>
    </source>
</evidence>
<comment type="caution">
    <text evidence="2">The sequence shown here is derived from an EMBL/GenBank/DDBJ whole genome shotgun (WGS) entry which is preliminary data.</text>
</comment>
<sequence>MDISDEQLRRYSPAQLLKYTLELRKDIRKKENLDAYKSKNISRNRQLRNSRKQYKYPYSTSWFDMPEELREMVINEIDPETVFQFKQCSKLCAEEAGRSKNSMYKIDMNYSEEGTHICFYLTNENRDCPHFRYTFSNSGWGKSKKTTICHEKIKIEDWSQNRLDRFMRNIDNDDEESSEHSYINTLKEEKWEIEEKGDKKSVIAKYLKKFLEEYKYSLKVFENTENLDIKHLKNLQHIVYYSSDVLEDNLMTFEQILKCRETINLQKTQFTFDQILQLEADFIEIAAKDLTNEQIKIYLKMWENGEIGENIGSISIDILNELKILDEEYYIDGLLTVFDREDPAEKRLRSSYEGNYFTLKIKDPRQCDIRIWLIDGGSYSRIRMSRNPRKRRGKSENVADKLKKNASLGLFDIPFELREMIILEMDAKTHSDDLPNSFYENPDDYFCENHKEKWTKVEEGDMKTVVLRYLTNYLDTYHNSIIQFKFRHELITVHDFNVNNLRRLRALEVTQQKEDLLTSGFINFNQLSNIKSILASETNLTFEQLCEYQGEQGCLRCNDFDDKTIKKYLEMIKSGEKDNQLWSLVIMTPKNENLNMDYYTENLKSKDRSVPPEMAQMQEMYLEHHQSLFGPKHFGFTSKTNTNYRFGVATFSLEKDSITVMSL</sequence>
<reference evidence="2" key="1">
    <citation type="submission" date="2022-11" db="EMBL/GenBank/DDBJ databases">
        <authorList>
            <person name="Kikuchi T."/>
        </authorList>
    </citation>
    <scope>NUCLEOTIDE SEQUENCE</scope>
    <source>
        <strain evidence="2">PS1010</strain>
    </source>
</reference>
<gene>
    <name evidence="2" type="ORF">CAMP_LOCUS2345</name>
</gene>
<dbReference type="PANTHER" id="PTHR21503">
    <property type="entry name" value="F-BOX-CONTAINING HYPOTHETICAL PROTEIN C.ELEGANS"/>
    <property type="match status" value="1"/>
</dbReference>
<feature type="domain" description="Sdz-33 F-box" evidence="1">
    <location>
        <begin position="262"/>
        <end position="306"/>
    </location>
</feature>
<name>A0A9P1I7P1_9PELO</name>
<accession>A0A9P1I7P1</accession>
<dbReference type="EMBL" id="CANHGI010000001">
    <property type="protein sequence ID" value="CAI5439708.1"/>
    <property type="molecule type" value="Genomic_DNA"/>
</dbReference>
<dbReference type="Pfam" id="PF07735">
    <property type="entry name" value="FBA_2"/>
    <property type="match status" value="1"/>
</dbReference>
<proteinExistence type="predicted"/>
<protein>
    <recommendedName>
        <fullName evidence="1">Sdz-33 F-box domain-containing protein</fullName>
    </recommendedName>
</protein>
<dbReference type="InterPro" id="IPR012885">
    <property type="entry name" value="F-box_Sdz-33"/>
</dbReference>
<dbReference type="Proteomes" id="UP001152747">
    <property type="component" value="Unassembled WGS sequence"/>
</dbReference>
<keyword evidence="3" id="KW-1185">Reference proteome</keyword>
<evidence type="ECO:0000313" key="3">
    <source>
        <dbReference type="Proteomes" id="UP001152747"/>
    </source>
</evidence>
<evidence type="ECO:0000313" key="2">
    <source>
        <dbReference type="EMBL" id="CAI5439708.1"/>
    </source>
</evidence>
<dbReference type="AlphaFoldDB" id="A0A9P1I7P1"/>
<organism evidence="2 3">
    <name type="scientific">Caenorhabditis angaria</name>
    <dbReference type="NCBI Taxonomy" id="860376"/>
    <lineage>
        <taxon>Eukaryota</taxon>
        <taxon>Metazoa</taxon>
        <taxon>Ecdysozoa</taxon>
        <taxon>Nematoda</taxon>
        <taxon>Chromadorea</taxon>
        <taxon>Rhabditida</taxon>
        <taxon>Rhabditina</taxon>
        <taxon>Rhabditomorpha</taxon>
        <taxon>Rhabditoidea</taxon>
        <taxon>Rhabditidae</taxon>
        <taxon>Peloderinae</taxon>
        <taxon>Caenorhabditis</taxon>
    </lineage>
</organism>